<dbReference type="GO" id="GO:0005886">
    <property type="term" value="C:plasma membrane"/>
    <property type="evidence" value="ECO:0007669"/>
    <property type="project" value="TreeGrafter"/>
</dbReference>
<feature type="transmembrane region" description="Helical" evidence="6">
    <location>
        <begin position="470"/>
        <end position="490"/>
    </location>
</feature>
<feature type="transmembrane region" description="Helical" evidence="6">
    <location>
        <begin position="254"/>
        <end position="275"/>
    </location>
</feature>
<evidence type="ECO:0000256" key="3">
    <source>
        <dbReference type="ARBA" id="ARBA00022989"/>
    </source>
</evidence>
<feature type="transmembrane region" description="Helical" evidence="6">
    <location>
        <begin position="79"/>
        <end position="102"/>
    </location>
</feature>
<dbReference type="AlphaFoldDB" id="A0AAD6ULW0"/>
<dbReference type="GO" id="GO:0007189">
    <property type="term" value="P:adenylate cyclase-activating G protein-coupled receptor signaling pathway"/>
    <property type="evidence" value="ECO:0007669"/>
    <property type="project" value="TreeGrafter"/>
</dbReference>
<feature type="transmembrane region" description="Helical" evidence="6">
    <location>
        <begin position="122"/>
        <end position="143"/>
    </location>
</feature>
<proteinExistence type="predicted"/>
<dbReference type="Proteomes" id="UP001219525">
    <property type="component" value="Unassembled WGS sequence"/>
</dbReference>
<feature type="transmembrane region" description="Helical" evidence="6">
    <location>
        <begin position="155"/>
        <end position="175"/>
    </location>
</feature>
<keyword evidence="8" id="KW-1185">Reference proteome</keyword>
<evidence type="ECO:0000256" key="1">
    <source>
        <dbReference type="ARBA" id="ARBA00004141"/>
    </source>
</evidence>
<dbReference type="Gene3D" id="1.20.1070.10">
    <property type="entry name" value="Rhodopsin 7-helix transmembrane proteins"/>
    <property type="match status" value="1"/>
</dbReference>
<evidence type="ECO:0000256" key="5">
    <source>
        <dbReference type="SAM" id="MobiDB-lite"/>
    </source>
</evidence>
<dbReference type="EMBL" id="JARJCW010000160">
    <property type="protein sequence ID" value="KAJ7189997.1"/>
    <property type="molecule type" value="Genomic_DNA"/>
</dbReference>
<keyword evidence="3 6" id="KW-1133">Transmembrane helix</keyword>
<name>A0AAD6ULW0_9AGAR</name>
<gene>
    <name evidence="7" type="ORF">GGX14DRAFT_607415</name>
</gene>
<evidence type="ECO:0000256" key="6">
    <source>
        <dbReference type="SAM" id="Phobius"/>
    </source>
</evidence>
<reference evidence="7" key="1">
    <citation type="submission" date="2023-03" db="EMBL/GenBank/DDBJ databases">
        <title>Massive genome expansion in bonnet fungi (Mycena s.s.) driven by repeated elements and novel gene families across ecological guilds.</title>
        <authorList>
            <consortium name="Lawrence Berkeley National Laboratory"/>
            <person name="Harder C.B."/>
            <person name="Miyauchi S."/>
            <person name="Viragh M."/>
            <person name="Kuo A."/>
            <person name="Thoen E."/>
            <person name="Andreopoulos B."/>
            <person name="Lu D."/>
            <person name="Skrede I."/>
            <person name="Drula E."/>
            <person name="Henrissat B."/>
            <person name="Morin E."/>
            <person name="Kohler A."/>
            <person name="Barry K."/>
            <person name="LaButti K."/>
            <person name="Morin E."/>
            <person name="Salamov A."/>
            <person name="Lipzen A."/>
            <person name="Mereny Z."/>
            <person name="Hegedus B."/>
            <person name="Baldrian P."/>
            <person name="Stursova M."/>
            <person name="Weitz H."/>
            <person name="Taylor A."/>
            <person name="Grigoriev I.V."/>
            <person name="Nagy L.G."/>
            <person name="Martin F."/>
            <person name="Kauserud H."/>
        </authorList>
    </citation>
    <scope>NUCLEOTIDE SEQUENCE</scope>
    <source>
        <strain evidence="7">9144</strain>
    </source>
</reference>
<organism evidence="7 8">
    <name type="scientific">Mycena pura</name>
    <dbReference type="NCBI Taxonomy" id="153505"/>
    <lineage>
        <taxon>Eukaryota</taxon>
        <taxon>Fungi</taxon>
        <taxon>Dikarya</taxon>
        <taxon>Basidiomycota</taxon>
        <taxon>Agaricomycotina</taxon>
        <taxon>Agaricomycetes</taxon>
        <taxon>Agaricomycetidae</taxon>
        <taxon>Agaricales</taxon>
        <taxon>Marasmiineae</taxon>
        <taxon>Mycenaceae</taxon>
        <taxon>Mycena</taxon>
    </lineage>
</organism>
<dbReference type="PANTHER" id="PTHR23112">
    <property type="entry name" value="G PROTEIN-COUPLED RECEPTOR 157-RELATED"/>
    <property type="match status" value="1"/>
</dbReference>
<dbReference type="GO" id="GO:0004930">
    <property type="term" value="F:G protein-coupled receptor activity"/>
    <property type="evidence" value="ECO:0007669"/>
    <property type="project" value="TreeGrafter"/>
</dbReference>
<feature type="transmembrane region" description="Helical" evidence="6">
    <location>
        <begin position="420"/>
        <end position="444"/>
    </location>
</feature>
<keyword evidence="4 6" id="KW-0472">Membrane</keyword>
<feature type="region of interest" description="Disordered" evidence="5">
    <location>
        <begin position="329"/>
        <end position="369"/>
    </location>
</feature>
<evidence type="ECO:0000256" key="2">
    <source>
        <dbReference type="ARBA" id="ARBA00022692"/>
    </source>
</evidence>
<evidence type="ECO:0000256" key="4">
    <source>
        <dbReference type="ARBA" id="ARBA00023136"/>
    </source>
</evidence>
<sequence>MSADLFDQTVCTPEQQAGSGASGFFCYTRRQNIGLLAVSLVGFTSLVAVVAMLGLIIRNKLRTRKLPKSERPRLNSMEIFVVSLLFGDLFQSLGAVMDVRWINDGIVRVGRLCTAQGVLQNIGQAAIAMTTFIITLHTFDLLWRHGGVQSLKWAYTLVGIVWTFLILTVVISTSVHREPSFYAPTPYWCWINDSYPKYRIAIENFWLWIGFAVAILYIPLLFWFTGHITPGEPEWWTFKLNRGQANRSKRSTRLIICALAYCLPVLPTSLARWFLVVHGDVKPFATAEAQFIVKAIFSLSGVCDVIAIRFARSDLPLFSTKNQADTSSEKADITTSAAASERSRSSESLANADGSETEADNKDEPAESNTSRRRWRLPLGICGWLAINALYAVWVTYYIGSATNPNPRTAVNRSHAGWQVYFLFLYLFGFLWGCVNIVVWIWYFQSTARKPVVKSRLGISSTLLPYARGFARYFILLPISVVMGLGPFFAPVAGVRIAQQQAWLHRCDSFMVEVVLDGLSFNAPAGQKAVASFSFRQPDGSLELRYQYNLTNDNASISHLTLWSGPDVASASQVQDITYDFDNFTLLATCAGNLTQCSSGSFQESGYLSFSLTNSSDSSTVNLRAVDKVWDYGKSDDAPSFLLKEVQSDDTLGDLIVRTAVTNAGHCQLLKMCANNAEIETLAPVGLALLKQSEYAKVCTTPNSN</sequence>
<accession>A0AAD6ULW0</accession>
<feature type="transmembrane region" description="Helical" evidence="6">
    <location>
        <begin position="33"/>
        <end position="58"/>
    </location>
</feature>
<evidence type="ECO:0000313" key="8">
    <source>
        <dbReference type="Proteomes" id="UP001219525"/>
    </source>
</evidence>
<comment type="caution">
    <text evidence="7">The sequence shown here is derived from an EMBL/GenBank/DDBJ whole genome shotgun (WGS) entry which is preliminary data.</text>
</comment>
<evidence type="ECO:0008006" key="9">
    <source>
        <dbReference type="Google" id="ProtNLM"/>
    </source>
</evidence>
<evidence type="ECO:0000313" key="7">
    <source>
        <dbReference type="EMBL" id="KAJ7189997.1"/>
    </source>
</evidence>
<dbReference type="PANTHER" id="PTHR23112:SF37">
    <property type="entry name" value="G PROTEIN-COUPLED RECEPTOR GPR1"/>
    <property type="match status" value="1"/>
</dbReference>
<protein>
    <recommendedName>
        <fullName evidence="9">Glucose receptor Git3 N-terminal domain-containing protein</fullName>
    </recommendedName>
</protein>
<feature type="transmembrane region" description="Helical" evidence="6">
    <location>
        <begin position="205"/>
        <end position="224"/>
    </location>
</feature>
<feature type="transmembrane region" description="Helical" evidence="6">
    <location>
        <begin position="377"/>
        <end position="400"/>
    </location>
</feature>
<comment type="subcellular location">
    <subcellularLocation>
        <location evidence="1">Membrane</location>
        <topology evidence="1">Multi-pass membrane protein</topology>
    </subcellularLocation>
</comment>
<keyword evidence="2 6" id="KW-0812">Transmembrane</keyword>